<dbReference type="Proteomes" id="UP000595568">
    <property type="component" value="Chromosome"/>
</dbReference>
<dbReference type="PANTHER" id="PTHR35370:SF4">
    <property type="entry name" value="TYPE VI SECRETION SYSTEM BASEPLATE SUBUNIT TSSF"/>
    <property type="match status" value="1"/>
</dbReference>
<dbReference type="EMBL" id="WNPO01000010">
    <property type="protein sequence ID" value="MUA39451.1"/>
    <property type="molecule type" value="Genomic_DNA"/>
</dbReference>
<dbReference type="KEGG" id="kpb:FH42_02995"/>
<evidence type="ECO:0000313" key="11">
    <source>
        <dbReference type="EMBL" id="SXG14370.1"/>
    </source>
</evidence>
<sequence length="584" mass="67224">MDDLTLRYYDAEMRYLLEAGEEFARAHPEQAAMLNLDKAGARDPFVERLFEGFAFLMGRMREKLDDDLPELTEGVVSLLWPHYLRTIPSMSVVEFTPDWPEMKEPMTMAKGFEVLSRPIGEKGTRCRYTTTKAIALQPLSLERVQLATDTDGRSVITLRFTCSQLTDWRRVDLSHIPLYCNADAPLACAMHEAFTLNVARMWLRMPEEVDRRPLDGYFSALGFGEDDGLWPEDGRSFRGYQLLLEYFTFREKFMFIDLRGLETVAFPAGLAWFEIDVVLAERWEHDFRFSEKQLRLHCVPVINLFPLESDPLTINSLQTEYPLRPMRVQDGHTEIYTVDSVISSHQQVYAPFSSFRHKGGMMRHDAADYYYHTRVRRGPSGLYNTWLIVGGEAFDNHTVPEDESLSLTLTGTNGQLPRRALQSTVLDTVMKTTSASIAVRNLCAPTLPCYPPAQDRFHWRVLSHLGSSFLSLMDNAEVLRGTLALYEWTDSEMNRRRLEAILDVKHRATERFAQGHLVRGVQIEVTLDSHGFAGRGDICLFGEMLSRFFALYTDIYLFNRLIIILQPTGERLEWEEKHSRRIPG</sequence>
<dbReference type="NCBIfam" id="TIGR03359">
    <property type="entry name" value="VI_chp_6"/>
    <property type="match status" value="1"/>
</dbReference>
<evidence type="ECO:0000313" key="18">
    <source>
        <dbReference type="Proteomes" id="UP000294951"/>
    </source>
</evidence>
<dbReference type="EMBL" id="CP063008">
    <property type="protein sequence ID" value="QOU49716.1"/>
    <property type="molecule type" value="Genomic_DNA"/>
</dbReference>
<evidence type="ECO:0000313" key="14">
    <source>
        <dbReference type="Proteomes" id="UP000258905"/>
    </source>
</evidence>
<reference evidence="12 18" key="8">
    <citation type="submission" date="2019-03" db="EMBL/GenBank/DDBJ databases">
        <title>Multidrug-Resistant Klebsiella pneumoniae Clinical Bloodstream Isolates in Shanghai, China.</title>
        <authorList>
            <person name="Wang S."/>
        </authorList>
    </citation>
    <scope>NUCLEOTIDE SEQUENCE [LARGE SCALE GENOMIC DNA]</scope>
    <source>
        <strain evidence="12 18">RJ1071</strain>
    </source>
</reference>
<dbReference type="AlphaFoldDB" id="A0A081M6T5"/>
<dbReference type="Pfam" id="PF05947">
    <property type="entry name" value="T6SS_TssF"/>
    <property type="match status" value="1"/>
</dbReference>
<accession>A0A0J2G6J3</accession>
<dbReference type="Proteomes" id="UP000439817">
    <property type="component" value="Chromosome"/>
</dbReference>
<evidence type="ECO:0000313" key="6">
    <source>
        <dbReference type="EMBL" id="RDT93789.1"/>
    </source>
</evidence>
<evidence type="ECO:0000313" key="4">
    <source>
        <dbReference type="EMBL" id="QQZ69462.1"/>
    </source>
</evidence>
<reference evidence="8" key="6">
    <citation type="submission" date="2018-10" db="EMBL/GenBank/DDBJ databases">
        <authorList>
            <person name="Fan Y."/>
            <person name="Timp W."/>
            <person name="Bergman Y."/>
            <person name="Tamma P."/>
            <person name="Simner P."/>
        </authorList>
    </citation>
    <scope>NUCLEOTIDE SEQUENCE</scope>
    <source>
        <strain evidence="8">KLPN_104</strain>
    </source>
</reference>
<evidence type="ECO:0000313" key="21">
    <source>
        <dbReference type="Proteomes" id="UP000532829"/>
    </source>
</evidence>
<dbReference type="EMBL" id="QOHW01000013">
    <property type="protein sequence ID" value="RBZ20769.1"/>
    <property type="molecule type" value="Genomic_DNA"/>
</dbReference>
<dbReference type="EMBL" id="RDAM01000001">
    <property type="protein sequence ID" value="RRF09401.1"/>
    <property type="molecule type" value="Genomic_DNA"/>
</dbReference>
<evidence type="ECO:0000313" key="7">
    <source>
        <dbReference type="EMBL" id="ROG93771.1"/>
    </source>
</evidence>
<evidence type="ECO:0000313" key="5">
    <source>
        <dbReference type="EMBL" id="RBZ20769.1"/>
    </source>
</evidence>
<evidence type="ECO:0000313" key="13">
    <source>
        <dbReference type="Proteomes" id="UP000257587"/>
    </source>
</evidence>
<dbReference type="KEGG" id="kpnu:LI86_14525"/>
<evidence type="ECO:0000313" key="17">
    <source>
        <dbReference type="Proteomes" id="UP000283322"/>
    </source>
</evidence>
<dbReference type="Proteomes" id="UP000283322">
    <property type="component" value="Unassembled WGS sequence"/>
</dbReference>
<dbReference type="PIRSF" id="PIRSF028304">
    <property type="entry name" value="UCP028304"/>
    <property type="match status" value="1"/>
</dbReference>
<gene>
    <name evidence="1" type="primary">tssF</name>
    <name evidence="5" type="synonym">vasA</name>
    <name evidence="7" type="ORF">BL124_00017950</name>
    <name evidence="5" type="ORF">DM078_17420</name>
    <name evidence="6" type="ORF">DW286_10320</name>
    <name evidence="12" type="ORF">E1814_15580</name>
    <name evidence="8" type="ORF">EAO17_26100</name>
    <name evidence="2" type="ORF">GJJ08_015165</name>
    <name evidence="1" type="ORF">GNF00_06300</name>
    <name evidence="3" type="ORF">H3G96_012780</name>
    <name evidence="4" type="ORF">JMZ77_14545</name>
    <name evidence="11" type="ORF">SAMEA3499874_02074</name>
    <name evidence="9" type="ORF">SAMEA3649591_02654</name>
    <name evidence="10" type="ORF">SAMEA3720909_02462</name>
</gene>
<reference evidence="2 19" key="10">
    <citation type="journal article" date="2020" name="Antibiotics">
        <title>Molecular Typing, Characterization of Antimicrobial Resistance, Virulence Profiling and Analysis of Whole-Genome Sequence of Clinical Klebsiella pneumoniae Isolates.</title>
        <authorList>
            <person name="Shelenkov A."/>
            <person name="Mikhaylova Y."/>
            <person name="Yanushevich Y."/>
            <person name="Samoilov A."/>
            <person name="Petrova L."/>
            <person name="Fomina V."/>
            <person name="Gusarov V."/>
            <person name="Zamyatin M."/>
            <person name="Shagin D."/>
            <person name="Akimkin V."/>
        </authorList>
    </citation>
    <scope>NUCLEOTIDE SEQUENCE [LARGE SCALE GENOMIC DNA]</scope>
    <source>
        <strain evidence="2 19">CriePir120</strain>
    </source>
</reference>
<reference evidence="8 16" key="7">
    <citation type="journal article" date="2019" name="Antimicrob. Agents Chemother.">
        <title>Applying Rapid Whole Genome Sequencing to Predict Phenotypic Antimicrobial Susceptibility Testing Results Among Carbapenem-Resistant Klebsiella pneumoniae Clinical Isolates.</title>
        <authorList>
            <person name="Tamma P.D."/>
            <person name="Fan Y."/>
            <person name="Bergman Y."/>
            <person name="Pertea G."/>
            <person name="Kazmi A."/>
            <person name="Lewis S."/>
            <person name="Carroll K.C."/>
            <person name="Schatz M.C."/>
            <person name="Timp W."/>
            <person name="Simner P.J."/>
        </authorList>
    </citation>
    <scope>NUCLEOTIDE SEQUENCE [LARGE SCALE GENOMIC DNA]</scope>
    <source>
        <strain evidence="8 16">KLPN_104</strain>
    </source>
</reference>
<dbReference type="RefSeq" id="WP_004151598.1">
    <property type="nucleotide sequence ID" value="NZ_AP018671.1"/>
</dbReference>
<evidence type="ECO:0000313" key="15">
    <source>
        <dbReference type="Proteomes" id="UP000259364"/>
    </source>
</evidence>
<dbReference type="EMBL" id="UIUC01000008">
    <property type="protein sequence ID" value="SVN64562.1"/>
    <property type="molecule type" value="Genomic_DNA"/>
</dbReference>
<evidence type="ECO:0000313" key="12">
    <source>
        <dbReference type="EMBL" id="TDJ99287.1"/>
    </source>
</evidence>
<evidence type="ECO:0000313" key="19">
    <source>
        <dbReference type="Proteomes" id="UP000439817"/>
    </source>
</evidence>
<evidence type="ECO:0000313" key="1">
    <source>
        <dbReference type="EMBL" id="MUA39451.1"/>
    </source>
</evidence>
<dbReference type="Proteomes" id="UP000485085">
    <property type="component" value="Unassembled WGS sequence"/>
</dbReference>
<dbReference type="KEGG" id="kpne:KU54_014590"/>
<dbReference type="EMBL" id="SMTN01000013">
    <property type="protein sequence ID" value="TDJ99287.1"/>
    <property type="molecule type" value="Genomic_DNA"/>
</dbReference>
<evidence type="ECO:0000313" key="16">
    <source>
        <dbReference type="Proteomes" id="UP000275975"/>
    </source>
</evidence>
<reference evidence="5" key="2">
    <citation type="submission" date="2018-07" db="EMBL/GenBank/DDBJ databases">
        <authorList>
            <person name="Martins R.C."/>
            <person name="Perdigao-Neto L.V."/>
            <person name="Costa S.F."/>
            <person name="Levin A.S.S."/>
        </authorList>
    </citation>
    <scope>NUCLEOTIDE SEQUENCE</scope>
    <source>
        <strain evidence="5">BC_5001</strain>
    </source>
</reference>
<dbReference type="EMBL" id="CP066534">
    <property type="protein sequence ID" value="QQL36007.1"/>
    <property type="molecule type" value="Genomic_DNA"/>
</dbReference>
<evidence type="ECO:0000313" key="20">
    <source>
        <dbReference type="Proteomes" id="UP000485085"/>
    </source>
</evidence>
<dbReference type="Proteomes" id="UP000258905">
    <property type="component" value="Unassembled WGS sequence"/>
</dbReference>
<dbReference type="Proteomes" id="UP000253559">
    <property type="component" value="Unassembled WGS sequence"/>
</dbReference>
<dbReference type="Proteomes" id="UP000532829">
    <property type="component" value="Chromosome"/>
</dbReference>
<dbReference type="Proteomes" id="UP000294951">
    <property type="component" value="Unassembled WGS sequence"/>
</dbReference>
<evidence type="ECO:0000313" key="22">
    <source>
        <dbReference type="Proteomes" id="UP000595568"/>
    </source>
</evidence>
<name>A0A081M6T5_KLEPN</name>
<reference evidence="6" key="1">
    <citation type="submission" date="2018-07" db="EMBL/GenBank/DDBJ databases">
        <title>Draft genome sequence of Klebsiella pneumoniae K293.</title>
        <authorList>
            <person name="He F."/>
        </authorList>
    </citation>
    <scope>NUCLEOTIDE SEQUENCE</scope>
    <source>
        <strain evidence="6">K293</strain>
    </source>
</reference>
<dbReference type="EMBL" id="UKAW01000004">
    <property type="protein sequence ID" value="SXG14370.1"/>
    <property type="molecule type" value="Genomic_DNA"/>
</dbReference>
<dbReference type="Proteomes" id="UP000275975">
    <property type="component" value="Unassembled WGS sequence"/>
</dbReference>
<dbReference type="EMBL" id="CP068602">
    <property type="protein sequence ID" value="QQZ69462.1"/>
    <property type="molecule type" value="Genomic_DNA"/>
</dbReference>
<dbReference type="EMBL" id="MPYG04000138">
    <property type="protein sequence ID" value="ROG93771.1"/>
    <property type="molecule type" value="Genomic_DNA"/>
</dbReference>
<dbReference type="EMBL" id="UJHH01000009">
    <property type="protein sequence ID" value="SWF72131.1"/>
    <property type="molecule type" value="Genomic_DNA"/>
</dbReference>
<evidence type="ECO:0000313" key="3">
    <source>
        <dbReference type="EMBL" id="QQL36007.1"/>
    </source>
</evidence>
<accession>A0A081M6T5</accession>
<evidence type="ECO:0000313" key="2">
    <source>
        <dbReference type="EMBL" id="QOU49716.1"/>
    </source>
</evidence>
<dbReference type="Proteomes" id="UP000257587">
    <property type="component" value="Unassembled WGS sequence"/>
</dbReference>
<dbReference type="Proteomes" id="UP000259364">
    <property type="component" value="Unassembled WGS sequence"/>
</dbReference>
<reference evidence="13 14" key="4">
    <citation type="submission" date="2018-08" db="EMBL/GenBank/DDBJ databases">
        <authorList>
            <consortium name="Pathogen Informatics"/>
        </authorList>
    </citation>
    <scope>NUCLEOTIDE SEQUENCE [LARGE SCALE GENOMIC DNA]</scope>
    <source>
        <strain evidence="11 13">EuSCAPE_AT002</strain>
        <strain evidence="9 14">EuSCAPE_GR003</strain>
        <strain evidence="10 15">EuSCAPE_UK014</strain>
    </source>
</reference>
<dbReference type="PANTHER" id="PTHR35370">
    <property type="entry name" value="CYTOPLASMIC PROTEIN-RELATED-RELATED"/>
    <property type="match status" value="1"/>
</dbReference>
<reference evidence="4 22" key="12">
    <citation type="submission" date="2021-01" db="EMBL/GenBank/DDBJ databases">
        <title>Genome sequencing of apramycin resistant K. pneumoniae.</title>
        <authorList>
            <person name="Chen L."/>
            <person name="Kreiswirth B."/>
        </authorList>
    </citation>
    <scope>NUCLEOTIDE SEQUENCE [LARGE SCALE GENOMIC DNA]</scope>
    <source>
        <strain evidence="4 22">59493</strain>
    </source>
</reference>
<dbReference type="Proteomes" id="UP000254657">
    <property type="component" value="Unassembled WGS sequence"/>
</dbReference>
<reference evidence="3 21" key="11">
    <citation type="submission" date="2020-12" db="EMBL/GenBank/DDBJ databases">
        <title>The complete genome of Klebsiella pneumoniae strain 090374.</title>
        <authorList>
            <person name="Wei L."/>
            <person name="Wen H."/>
            <person name="Liu L."/>
            <person name="Feng Y."/>
            <person name="Zong Z."/>
        </authorList>
    </citation>
    <scope>NUCLEOTIDE SEQUENCE [LARGE SCALE GENOMIC DNA]</scope>
    <source>
        <strain evidence="3 21">WCHKP090374</strain>
    </source>
</reference>
<reference evidence="7 17" key="5">
    <citation type="submission" date="2018-10" db="EMBL/GenBank/DDBJ databases">
        <authorList>
            <person name="Vanduin D."/>
            <person name="Fouts D."/>
            <person name="Wright M."/>
            <person name="Sutton G."/>
            <person name="Nguyen K."/>
            <person name="Kreiswirth B."/>
            <person name="Chen L."/>
            <person name="Rojas L."/>
            <person name="Hujer A."/>
            <person name="Hujer K."/>
            <person name="Bonomo R."/>
            <person name="Adams M."/>
        </authorList>
    </citation>
    <scope>NUCLEOTIDE SEQUENCE [LARGE SCALE GENOMIC DNA]</scope>
    <source>
        <strain evidence="7 17">CRK0165</strain>
    </source>
</reference>
<dbReference type="InterPro" id="IPR010272">
    <property type="entry name" value="T6SS_TssF"/>
</dbReference>
<evidence type="ECO:0000313" key="10">
    <source>
        <dbReference type="EMBL" id="SWF72131.1"/>
    </source>
</evidence>
<protein>
    <submittedName>
        <fullName evidence="10">Protein ImpG/VasA</fullName>
    </submittedName>
    <submittedName>
        <fullName evidence="1">Type VI secretion system baseplate subunit TssF</fullName>
    </submittedName>
</protein>
<dbReference type="EMBL" id="QRCF01000008">
    <property type="protein sequence ID" value="RDT93789.1"/>
    <property type="molecule type" value="Genomic_DNA"/>
</dbReference>
<evidence type="ECO:0000313" key="8">
    <source>
        <dbReference type="EMBL" id="RRF09401.1"/>
    </source>
</evidence>
<reference evidence="1 20" key="9">
    <citation type="submission" date="2019-11" db="EMBL/GenBank/DDBJ databases">
        <title>Emergence of a novel subclone of carbapenem-resistant Klebsiella pneumoniae ST11 with enhanced virulence and transmissibility: a molecular epidemiological, clinical, genomic study.</title>
        <authorList>
            <person name="Zhou K."/>
        </authorList>
    </citation>
    <scope>NUCLEOTIDE SEQUENCE [LARGE SCALE GENOMIC DNA]</scope>
    <source>
        <strain evidence="1 20">KP_38044</strain>
    </source>
</reference>
<evidence type="ECO:0000313" key="9">
    <source>
        <dbReference type="EMBL" id="SVN64562.1"/>
    </source>
</evidence>
<reference evidence="5" key="3">
    <citation type="submission" date="2018-08" db="EMBL/GenBank/DDBJ databases">
        <title>Klebsiella pneumoniae genome sequencing and assembly.</title>
        <authorList>
            <person name="Martins R.C.R."/>
            <person name="Perdigao-Neto L.V."/>
            <person name="Costa S.F."/>
            <person name="Levin A.S.S."/>
        </authorList>
    </citation>
    <scope>NUCLEOTIDE SEQUENCE</scope>
    <source>
        <strain evidence="5">BC_5001</strain>
    </source>
</reference>
<organism evidence="10 15">
    <name type="scientific">Klebsiella pneumoniae</name>
    <dbReference type="NCBI Taxonomy" id="573"/>
    <lineage>
        <taxon>Bacteria</taxon>
        <taxon>Pseudomonadati</taxon>
        <taxon>Pseudomonadota</taxon>
        <taxon>Gammaproteobacteria</taxon>
        <taxon>Enterobacterales</taxon>
        <taxon>Enterobacteriaceae</taxon>
        <taxon>Klebsiella/Raoultella group</taxon>
        <taxon>Klebsiella</taxon>
        <taxon>Klebsiella pneumoniae complex</taxon>
    </lineage>
</organism>
<proteinExistence type="predicted"/>